<organism evidence="2 3">
    <name type="scientific">Cordyceps fumosorosea (strain ARSEF 2679)</name>
    <name type="common">Isaria fumosorosea</name>
    <dbReference type="NCBI Taxonomy" id="1081104"/>
    <lineage>
        <taxon>Eukaryota</taxon>
        <taxon>Fungi</taxon>
        <taxon>Dikarya</taxon>
        <taxon>Ascomycota</taxon>
        <taxon>Pezizomycotina</taxon>
        <taxon>Sordariomycetes</taxon>
        <taxon>Hypocreomycetidae</taxon>
        <taxon>Hypocreales</taxon>
        <taxon>Cordycipitaceae</taxon>
        <taxon>Cordyceps</taxon>
    </lineage>
</organism>
<feature type="region of interest" description="Disordered" evidence="1">
    <location>
        <begin position="362"/>
        <end position="382"/>
    </location>
</feature>
<name>A0A167LP61_CORFA</name>
<keyword evidence="3" id="KW-1185">Reference proteome</keyword>
<reference evidence="2 3" key="1">
    <citation type="journal article" date="2016" name="Genome Biol. Evol.">
        <title>Divergent and convergent evolution of fungal pathogenicity.</title>
        <authorList>
            <person name="Shang Y."/>
            <person name="Xiao G."/>
            <person name="Zheng P."/>
            <person name="Cen K."/>
            <person name="Zhan S."/>
            <person name="Wang C."/>
        </authorList>
    </citation>
    <scope>NUCLEOTIDE SEQUENCE [LARGE SCALE GENOMIC DNA]</scope>
    <source>
        <strain evidence="2 3">ARSEF 2679</strain>
    </source>
</reference>
<dbReference type="GeneID" id="30025097"/>
<dbReference type="RefSeq" id="XP_018700368.1">
    <property type="nucleotide sequence ID" value="XM_018852408.1"/>
</dbReference>
<accession>A0A167LP61</accession>
<evidence type="ECO:0000313" key="2">
    <source>
        <dbReference type="EMBL" id="OAA53324.1"/>
    </source>
</evidence>
<dbReference type="AlphaFoldDB" id="A0A167LP61"/>
<evidence type="ECO:0000313" key="3">
    <source>
        <dbReference type="Proteomes" id="UP000076744"/>
    </source>
</evidence>
<dbReference type="Proteomes" id="UP000076744">
    <property type="component" value="Unassembled WGS sequence"/>
</dbReference>
<dbReference type="OrthoDB" id="3539644at2759"/>
<dbReference type="STRING" id="1081104.A0A167LP61"/>
<gene>
    <name evidence="2" type="ORF">ISF_08805</name>
</gene>
<evidence type="ECO:0008006" key="4">
    <source>
        <dbReference type="Google" id="ProtNLM"/>
    </source>
</evidence>
<dbReference type="EMBL" id="AZHB01000036">
    <property type="protein sequence ID" value="OAA53324.1"/>
    <property type="molecule type" value="Genomic_DNA"/>
</dbReference>
<proteinExistence type="predicted"/>
<evidence type="ECO:0000256" key="1">
    <source>
        <dbReference type="SAM" id="MobiDB-lite"/>
    </source>
</evidence>
<comment type="caution">
    <text evidence="2">The sequence shown here is derived from an EMBL/GenBank/DDBJ whole genome shotgun (WGS) entry which is preliminary data.</text>
</comment>
<sequence length="382" mass="39232">MENTLISIPIRLGRDRTLHIQQKPKSGITTAGGLLGALQSITSSIASRSGAIHLQHVPADAPAVLDVLGAPGTSHDVQNDITDSAQTIVVHTAPAEPLQIYLRWPRDAVGLARLHLQTADYPIRSAIEAPPPPLARELLVETRSGSVAGPLPMEHLLDVSTSSGPVGITLLPLRLEKAASSECKLSVKTSSGSVGVNAAVDPANAHAHLPGRDCAVALQTSSGSIRAVLGLTRSVSVRSTSGSQNLTGVLRDMSRDRRSDFSSSTTSGSQSIAVVAAADLDTTNPPAAEKAAPAEKKAADTESGFVCKHAAGSGSVRVVYPPAWEGTVEARSGSGSVAVTGGGVETDRPARNRVTGVKGARPLHHTDVSTGSGSISVKFGEA</sequence>
<protein>
    <recommendedName>
        <fullName evidence="4">Adhesin domain-containing protein</fullName>
    </recommendedName>
</protein>